<evidence type="ECO:0000313" key="1">
    <source>
        <dbReference type="EMBL" id="XCC94412.1"/>
    </source>
</evidence>
<reference evidence="1" key="1">
    <citation type="submission" date="2023-02" db="EMBL/GenBank/DDBJ databases">
        <title>Description and genomic characterization of Salipiger bruguierae sp. nov., isolated from the sediment of mangrove plant Bruguiera sexangula.</title>
        <authorList>
            <person name="Long M."/>
        </authorList>
    </citation>
    <scope>NUCLEOTIDE SEQUENCE</scope>
    <source>
        <strain evidence="1">H15</strain>
    </source>
</reference>
<dbReference type="PANTHER" id="PTHR42110">
    <property type="entry name" value="L-ASPARAGINASE, PUTATIVE (AFU_ORTHOLOGUE AFUA_3G11890)-RELATED"/>
    <property type="match status" value="1"/>
</dbReference>
<protein>
    <submittedName>
        <fullName evidence="1">Asparaginase</fullName>
    </submittedName>
</protein>
<gene>
    <name evidence="1" type="ORF">PVT71_04135</name>
</gene>
<sequence>MLQARQDPVTAAVPMVEVRRGPLVESLHLGHAVICDASGGIVEAWGDPQALVYPRSSSKMIQALPLVASGAAEAWHLTPPQLALACASHQGAPLHVAAVEAWLADLELSDDDLRCGPQPSRDEALKLQMIREGKSPCRVHNNCSGKHAGFLTLSQYLGAGPDYVLPEHPVQVAVRDAFEQVTGEVSPCYGIDGCSAPNLATTMHGMARAMAWFASAHRRFDSLSRAGAELVDAMYAYPDLVAGEGRACTLLMRAALEPIAIKTGAEGYFVAILPQRGLGVAVKIIDGATRAAECVMASLLVRLGVADPAHPDVHRFLNPELRNFDGLVTGEIRPRDTLFAS</sequence>
<organism evidence="1">
    <name type="scientific">Alloyangia sp. H15</name>
    <dbReference type="NCBI Taxonomy" id="3029062"/>
    <lineage>
        <taxon>Bacteria</taxon>
        <taxon>Pseudomonadati</taxon>
        <taxon>Pseudomonadota</taxon>
        <taxon>Alphaproteobacteria</taxon>
        <taxon>Rhodobacterales</taxon>
        <taxon>Roseobacteraceae</taxon>
        <taxon>Alloyangia</taxon>
    </lineage>
</organism>
<dbReference type="AlphaFoldDB" id="A0AAU8AJV1"/>
<dbReference type="PANTHER" id="PTHR42110:SF1">
    <property type="entry name" value="L-ASPARAGINASE, PUTATIVE (AFU_ORTHOLOGUE AFUA_3G11890)-RELATED"/>
    <property type="match status" value="1"/>
</dbReference>
<dbReference type="EMBL" id="CP123384">
    <property type="protein sequence ID" value="XCC94412.1"/>
    <property type="molecule type" value="Genomic_DNA"/>
</dbReference>
<accession>A0AAU8AJV1</accession>
<dbReference type="RefSeq" id="WP_353473232.1">
    <property type="nucleotide sequence ID" value="NZ_CP123384.1"/>
</dbReference>
<name>A0AAU8AJV1_9RHOB</name>
<proteinExistence type="predicted"/>
<dbReference type="Pfam" id="PF06089">
    <property type="entry name" value="Asparaginase_II"/>
    <property type="match status" value="1"/>
</dbReference>
<dbReference type="InterPro" id="IPR010349">
    <property type="entry name" value="Asparaginase_II"/>
</dbReference>